<protein>
    <submittedName>
        <fullName evidence="1">Uncharacterized protein</fullName>
    </submittedName>
</protein>
<dbReference type="AlphaFoldDB" id="N9GWM9"/>
<dbReference type="HOGENOM" id="CLU_3303198_0_0_6"/>
<dbReference type="Proteomes" id="UP000017667">
    <property type="component" value="Unassembled WGS sequence"/>
</dbReference>
<evidence type="ECO:0000313" key="1">
    <source>
        <dbReference type="EMBL" id="ENW21454.1"/>
    </source>
</evidence>
<comment type="caution">
    <text evidence="1">The sequence shown here is derived from an EMBL/GenBank/DDBJ whole genome shotgun (WGS) entry which is preliminary data.</text>
</comment>
<organism evidence="1 2">
    <name type="scientific">Acinetobacter haemolyticus CIP 64.3 = MTCC 9819</name>
    <dbReference type="NCBI Taxonomy" id="1217659"/>
    <lineage>
        <taxon>Bacteria</taxon>
        <taxon>Pseudomonadati</taxon>
        <taxon>Pseudomonadota</taxon>
        <taxon>Gammaproteobacteria</taxon>
        <taxon>Moraxellales</taxon>
        <taxon>Moraxellaceae</taxon>
        <taxon>Acinetobacter</taxon>
    </lineage>
</organism>
<sequence>MNGYSYLEDTQELKLEPFREFYQTLAEAKLESFQNSIKH</sequence>
<dbReference type="EMBL" id="APQQ01000004">
    <property type="protein sequence ID" value="ENW21454.1"/>
    <property type="molecule type" value="Genomic_DNA"/>
</dbReference>
<keyword evidence="2" id="KW-1185">Reference proteome</keyword>
<gene>
    <name evidence="1" type="ORF">F927_00268</name>
</gene>
<reference evidence="1 2" key="1">
    <citation type="submission" date="2013-02" db="EMBL/GenBank/DDBJ databases">
        <title>The Genome Sequence of Acinetobacter haemolyticus CIP 64.3.</title>
        <authorList>
            <consortium name="The Broad Institute Genome Sequencing Platform"/>
            <consortium name="The Broad Institute Genome Sequencing Center for Infectious Disease"/>
            <person name="Cerqueira G."/>
            <person name="Feldgarden M."/>
            <person name="Courvalin P."/>
            <person name="Perichon B."/>
            <person name="Grillot-Courvalin C."/>
            <person name="Clermont D."/>
            <person name="Rocha E."/>
            <person name="Yoon E.-J."/>
            <person name="Nemec A."/>
            <person name="Walker B."/>
            <person name="Young S.K."/>
            <person name="Zeng Q."/>
            <person name="Gargeya S."/>
            <person name="Fitzgerald M."/>
            <person name="Haas B."/>
            <person name="Abouelleil A."/>
            <person name="Alvarado L."/>
            <person name="Arachchi H.M."/>
            <person name="Berlin A.M."/>
            <person name="Chapman S.B."/>
            <person name="Dewar J."/>
            <person name="Goldberg J."/>
            <person name="Griggs A."/>
            <person name="Gujja S."/>
            <person name="Hansen M."/>
            <person name="Howarth C."/>
            <person name="Imamovic A."/>
            <person name="Larimer J."/>
            <person name="McCowan C."/>
            <person name="Murphy C."/>
            <person name="Neiman D."/>
            <person name="Pearson M."/>
            <person name="Priest M."/>
            <person name="Roberts A."/>
            <person name="Saif S."/>
            <person name="Shea T."/>
            <person name="Sisk P."/>
            <person name="Sykes S."/>
            <person name="Wortman J."/>
            <person name="Nusbaum C."/>
            <person name="Birren B."/>
        </authorList>
    </citation>
    <scope>NUCLEOTIDE SEQUENCE [LARGE SCALE GENOMIC DNA]</scope>
    <source>
        <strain evidence="1 2">CIP 64.3</strain>
    </source>
</reference>
<name>N9GWM9_ACIHA</name>
<proteinExistence type="predicted"/>
<evidence type="ECO:0000313" key="2">
    <source>
        <dbReference type="Proteomes" id="UP000017667"/>
    </source>
</evidence>
<dbReference type="PATRIC" id="fig|1217659.3.peg.261"/>
<accession>N9GWM9</accession>